<reference evidence="3 4" key="1">
    <citation type="submission" date="2019-11" db="EMBL/GenBank/DDBJ databases">
        <authorList>
            <person name="Dong K."/>
        </authorList>
    </citation>
    <scope>NUCLEOTIDE SEQUENCE [LARGE SCALE GENOMIC DNA]</scope>
    <source>
        <strain evidence="3 4">NBRC 112902</strain>
    </source>
</reference>
<keyword evidence="2" id="KW-1133">Transmembrane helix</keyword>
<feature type="transmembrane region" description="Helical" evidence="2">
    <location>
        <begin position="93"/>
        <end position="111"/>
    </location>
</feature>
<feature type="transmembrane region" description="Helical" evidence="2">
    <location>
        <begin position="12"/>
        <end position="33"/>
    </location>
</feature>
<keyword evidence="4" id="KW-1185">Reference proteome</keyword>
<proteinExistence type="predicted"/>
<evidence type="ECO:0000256" key="2">
    <source>
        <dbReference type="SAM" id="Phobius"/>
    </source>
</evidence>
<dbReference type="EMBL" id="WMIG01000045">
    <property type="protein sequence ID" value="MTH62591.1"/>
    <property type="molecule type" value="Genomic_DNA"/>
</dbReference>
<organism evidence="3 4">
    <name type="scientific">Paracoccus litorisediminis</name>
    <dbReference type="NCBI Taxonomy" id="2006130"/>
    <lineage>
        <taxon>Bacteria</taxon>
        <taxon>Pseudomonadati</taxon>
        <taxon>Pseudomonadota</taxon>
        <taxon>Alphaproteobacteria</taxon>
        <taxon>Rhodobacterales</taxon>
        <taxon>Paracoccaceae</taxon>
        <taxon>Paracoccus</taxon>
    </lineage>
</organism>
<sequence length="215" mass="22505">MAESSGFLTTTLRAGLLAALVSGLVLGVAAMLAGHPFWMPLNVTTQAFFGPEVAQVRGLDLTHSGFGLLIHVVSSLFWAVIATLLFRGIGHAWIVGLGTALLALVVDYGFLPEWMSPGWHLAMPFIGVVAGFVGLGIGLGLGLSLAVRPAPVHPVRSGGPAPVESETNHGGPDALRHPGPNVINQRLQRIDPANLVTEDPNRQGHGPNPPHKVTN</sequence>
<feature type="region of interest" description="Disordered" evidence="1">
    <location>
        <begin position="155"/>
        <end position="180"/>
    </location>
</feature>
<feature type="transmembrane region" description="Helical" evidence="2">
    <location>
        <begin position="66"/>
        <end position="86"/>
    </location>
</feature>
<dbReference type="AlphaFoldDB" id="A0A844HYR4"/>
<dbReference type="Proteomes" id="UP000449846">
    <property type="component" value="Unassembled WGS sequence"/>
</dbReference>
<evidence type="ECO:0000256" key="1">
    <source>
        <dbReference type="SAM" id="MobiDB-lite"/>
    </source>
</evidence>
<evidence type="ECO:0000313" key="4">
    <source>
        <dbReference type="Proteomes" id="UP000449846"/>
    </source>
</evidence>
<protein>
    <submittedName>
        <fullName evidence="3">Uncharacterized protein</fullName>
    </submittedName>
</protein>
<name>A0A844HYR4_9RHOB</name>
<accession>A0A844HYR4</accession>
<dbReference type="OrthoDB" id="7281312at2"/>
<feature type="region of interest" description="Disordered" evidence="1">
    <location>
        <begin position="194"/>
        <end position="215"/>
    </location>
</feature>
<keyword evidence="2" id="KW-0812">Transmembrane</keyword>
<evidence type="ECO:0000313" key="3">
    <source>
        <dbReference type="EMBL" id="MTH62591.1"/>
    </source>
</evidence>
<gene>
    <name evidence="3" type="ORF">GL300_25800</name>
</gene>
<dbReference type="RefSeq" id="WP_155042534.1">
    <property type="nucleotide sequence ID" value="NZ_WMIG01000045.1"/>
</dbReference>
<feature type="transmembrane region" description="Helical" evidence="2">
    <location>
        <begin position="123"/>
        <end position="147"/>
    </location>
</feature>
<keyword evidence="2" id="KW-0472">Membrane</keyword>
<comment type="caution">
    <text evidence="3">The sequence shown here is derived from an EMBL/GenBank/DDBJ whole genome shotgun (WGS) entry which is preliminary data.</text>
</comment>